<dbReference type="EMBL" id="PDDX01000001">
    <property type="protein sequence ID" value="PHI28903.1"/>
    <property type="molecule type" value="Genomic_DNA"/>
</dbReference>
<organism evidence="2 4">
    <name type="scientific">Budvicia aquatica</name>
    <dbReference type="NCBI Taxonomy" id="82979"/>
    <lineage>
        <taxon>Bacteria</taxon>
        <taxon>Pseudomonadati</taxon>
        <taxon>Pseudomonadota</taxon>
        <taxon>Gammaproteobacteria</taxon>
        <taxon>Enterobacterales</taxon>
        <taxon>Budviciaceae</taxon>
        <taxon>Budvicia</taxon>
    </lineage>
</organism>
<dbReference type="GO" id="GO:0004534">
    <property type="term" value="F:5'-3' RNA exonuclease activity"/>
    <property type="evidence" value="ECO:0007669"/>
    <property type="project" value="TreeGrafter"/>
</dbReference>
<dbReference type="InterPro" id="IPR016195">
    <property type="entry name" value="Pol/histidinol_Pase-like"/>
</dbReference>
<dbReference type="InterPro" id="IPR004013">
    <property type="entry name" value="PHP_dom"/>
</dbReference>
<reference evidence="3 5" key="3">
    <citation type="submission" date="2019-03" db="EMBL/GenBank/DDBJ databases">
        <authorList>
            <consortium name="Pathogen Informatics"/>
        </authorList>
    </citation>
    <scope>NUCLEOTIDE SEQUENCE [LARGE SCALE GENOMIC DNA]</scope>
    <source>
        <strain evidence="3 5">NCTC12282</strain>
    </source>
</reference>
<dbReference type="InterPro" id="IPR003141">
    <property type="entry name" value="Pol/His_phosphatase_N"/>
</dbReference>
<feature type="domain" description="Polymerase/histidinol phosphatase N-terminal" evidence="1">
    <location>
        <begin position="4"/>
        <end position="69"/>
    </location>
</feature>
<reference evidence="4" key="2">
    <citation type="submission" date="2017-09" db="EMBL/GenBank/DDBJ databases">
        <title>FDA dAtabase for Regulatory Grade micrObial Sequences (FDA-ARGOS): Supporting development and validation of Infectious Disease Dx tests.</title>
        <authorList>
            <person name="Minogue T."/>
            <person name="Wolcott M."/>
            <person name="Wasieloski L."/>
            <person name="Aguilar W."/>
            <person name="Moore D."/>
            <person name="Tallon L."/>
            <person name="Sadzewicz L."/>
            <person name="Ott S."/>
            <person name="Zhao X."/>
            <person name="Nagaraj S."/>
            <person name="Vavikolanu K."/>
            <person name="Aluvathingal J."/>
            <person name="Nadendla S."/>
            <person name="Sichtig H."/>
        </authorList>
    </citation>
    <scope>NUCLEOTIDE SEQUENCE [LARGE SCALE GENOMIC DNA]</scope>
    <source>
        <strain evidence="4">FDAARGOS_387</strain>
    </source>
</reference>
<reference evidence="2" key="1">
    <citation type="submission" date="2017-09" db="EMBL/GenBank/DDBJ databases">
        <title>FDA dAtabase for Regulatory Grade micrObial Sequences (FDA-ARGOS): Supporting development and validation of Infectious Disease Dx tests.</title>
        <authorList>
            <person name="Minogue T."/>
            <person name="Wolcott M."/>
            <person name="Wasieloski L."/>
            <person name="Aguilar W."/>
            <person name="Moore D."/>
            <person name="Tallon L.J."/>
            <person name="Sadzewicz L."/>
            <person name="Ott S."/>
            <person name="Zhao X."/>
            <person name="Nagaraj S."/>
            <person name="Vavikolanu K."/>
            <person name="Aluvathingal J."/>
            <person name="Nadendla S."/>
            <person name="Sichtig H."/>
        </authorList>
    </citation>
    <scope>NUCLEOTIDE SEQUENCE</scope>
    <source>
        <strain evidence="2">FDAARGOS_387</strain>
    </source>
</reference>
<proteinExistence type="predicted"/>
<gene>
    <name evidence="2" type="ORF">CRN84_06050</name>
    <name evidence="3" type="ORF">NCTC12282_01952</name>
</gene>
<dbReference type="Pfam" id="PF02811">
    <property type="entry name" value="PHP"/>
    <property type="match status" value="1"/>
</dbReference>
<dbReference type="STRING" id="1111728.GCA_000427805_01196"/>
<dbReference type="RefSeq" id="WP_029094303.1">
    <property type="nucleotide sequence ID" value="NZ_CAADJA010000002.1"/>
</dbReference>
<dbReference type="CDD" id="cd07438">
    <property type="entry name" value="PHP_HisPPase_AMP"/>
    <property type="match status" value="1"/>
</dbReference>
<name>A0A2C6DJM4_9GAMM</name>
<dbReference type="PANTHER" id="PTHR42924">
    <property type="entry name" value="EXONUCLEASE"/>
    <property type="match status" value="1"/>
</dbReference>
<dbReference type="SMART" id="SM00481">
    <property type="entry name" value="POLIIIAc"/>
    <property type="match status" value="1"/>
</dbReference>
<evidence type="ECO:0000313" key="2">
    <source>
        <dbReference type="EMBL" id="PHI28903.1"/>
    </source>
</evidence>
<evidence type="ECO:0000313" key="3">
    <source>
        <dbReference type="EMBL" id="VFS47018.1"/>
    </source>
</evidence>
<dbReference type="AlphaFoldDB" id="A0A2C6DJM4"/>
<dbReference type="GO" id="GO:0035312">
    <property type="term" value="F:5'-3' DNA exonuclease activity"/>
    <property type="evidence" value="ECO:0007669"/>
    <property type="project" value="TreeGrafter"/>
</dbReference>
<accession>A0A2C6DJM4</accession>
<dbReference type="Gene3D" id="3.20.20.140">
    <property type="entry name" value="Metal-dependent hydrolases"/>
    <property type="match status" value="1"/>
</dbReference>
<dbReference type="InterPro" id="IPR052018">
    <property type="entry name" value="PHP_domain"/>
</dbReference>
<keyword evidence="4" id="KW-1185">Reference proteome</keyword>
<protein>
    <submittedName>
        <fullName evidence="3">DNA polymerase III PolC</fullName>
    </submittedName>
    <submittedName>
        <fullName evidence="2">PHP domain-containing protein</fullName>
    </submittedName>
</protein>
<dbReference type="EMBL" id="CAADJA010000002">
    <property type="protein sequence ID" value="VFS47018.1"/>
    <property type="molecule type" value="Genomic_DNA"/>
</dbReference>
<dbReference type="Proteomes" id="UP000224974">
    <property type="component" value="Unassembled WGS sequence"/>
</dbReference>
<evidence type="ECO:0000313" key="4">
    <source>
        <dbReference type="Proteomes" id="UP000224974"/>
    </source>
</evidence>
<dbReference type="PANTHER" id="PTHR42924:SF3">
    <property type="entry name" value="POLYMERASE_HISTIDINOL PHOSPHATASE N-TERMINAL DOMAIN-CONTAINING PROTEIN"/>
    <property type="match status" value="1"/>
</dbReference>
<evidence type="ECO:0000313" key="5">
    <source>
        <dbReference type="Proteomes" id="UP000373449"/>
    </source>
</evidence>
<sequence>MIYADLHVHTNHSDGVCEITDVLENAASNGIKTIAITDHDTINHYDEIFREGKRLGLNIIKGVEMSCYDFDVFKKVHIVALGLGHNTPNIDKLCSHTLSCRDQYHHELIQELHQQGYDINYADAKKFSKYNIVFKMNIFQALKEKYPQEMTKERYKQLFASKTSKETDLKMGYIPITEGIASIIADGGVPILAHPCVYNNYDEIEKYVGFGLQGLEISHSRMKPIDFGLTQMYADKFNLLKSGGSDFHDPALLKFGDFGLTERQFNEFINKSKIAV</sequence>
<evidence type="ECO:0000259" key="1">
    <source>
        <dbReference type="SMART" id="SM00481"/>
    </source>
</evidence>
<dbReference type="Gene3D" id="1.10.150.650">
    <property type="match status" value="1"/>
</dbReference>
<dbReference type="Proteomes" id="UP000373449">
    <property type="component" value="Unassembled WGS sequence"/>
</dbReference>
<dbReference type="SUPFAM" id="SSF89550">
    <property type="entry name" value="PHP domain-like"/>
    <property type="match status" value="1"/>
</dbReference>
<dbReference type="OrthoDB" id="9804333at2"/>